<dbReference type="SUPFAM" id="SSF56399">
    <property type="entry name" value="ADP-ribosylation"/>
    <property type="match status" value="1"/>
</dbReference>
<dbReference type="SUPFAM" id="SSF142921">
    <property type="entry name" value="WGR domain-like"/>
    <property type="match status" value="1"/>
</dbReference>
<dbReference type="GO" id="GO:0016779">
    <property type="term" value="F:nucleotidyltransferase activity"/>
    <property type="evidence" value="ECO:0007669"/>
    <property type="project" value="UniProtKB-KW"/>
</dbReference>
<organism evidence="12 13">
    <name type="scientific">Fasciola gigantica</name>
    <name type="common">Giant liver fluke</name>
    <dbReference type="NCBI Taxonomy" id="46835"/>
    <lineage>
        <taxon>Eukaryota</taxon>
        <taxon>Metazoa</taxon>
        <taxon>Spiralia</taxon>
        <taxon>Lophotrochozoa</taxon>
        <taxon>Platyhelminthes</taxon>
        <taxon>Trematoda</taxon>
        <taxon>Digenea</taxon>
        <taxon>Plagiorchiida</taxon>
        <taxon>Echinostomata</taxon>
        <taxon>Echinostomatoidea</taxon>
        <taxon>Fasciolidae</taxon>
        <taxon>Fasciola</taxon>
    </lineage>
</organism>
<dbReference type="OrthoDB" id="2017365at2759"/>
<dbReference type="PROSITE" id="PS51059">
    <property type="entry name" value="PARP_CATALYTIC"/>
    <property type="match status" value="1"/>
</dbReference>
<reference evidence="12 13" key="1">
    <citation type="submission" date="2019-04" db="EMBL/GenBank/DDBJ databases">
        <title>Annotation for the trematode Fasciola gigantica.</title>
        <authorList>
            <person name="Choi Y.-J."/>
        </authorList>
    </citation>
    <scope>NUCLEOTIDE SEQUENCE [LARGE SCALE GENOMIC DNA]</scope>
    <source>
        <strain evidence="12">Uganda_cow_1</strain>
    </source>
</reference>
<sequence>MPPKRKSALQVLSTPAKVTREEKQVRDAARKTVYDLKQVKELITHSVDKHFSPCEDKSSWTVYADYDCMLNQTNIDANNNKFYVIQLLQNLKQPDQFLVWTRWGRVGEPGQSSKLGPLTNLKDAIKAFEKKFSDKTKNSWSMRDSFTFQPGKYSMVEVLETRTEEVLIPSVDEKETAPSKLDENTLCLVRRIFDRDMFTHVMSSLNIDELEDVLKGEKTGDINFLSSRFYTLMPHSFGRCRPPPINTLDLLHEKMDTLNVLSDVALAQKMQEKSPSAEIEPDDLKRHAKIPNHKLLWHGTNVGVVAAILKNGLRIMPHSGGLVGKGIYFASQANKSMGYCGCDRDEHRLMFLTEVVLGKEYNIYAPDHTIVKPPGGYNSVVGFGKHESNPEDSKSLTLDGIKVTVPYSRPVERDFQSFFHFSEFLVYDESQACLRYLVEWKPKSCRD</sequence>
<evidence type="ECO:0000313" key="12">
    <source>
        <dbReference type="EMBL" id="TPP67169.1"/>
    </source>
</evidence>
<comment type="similarity">
    <text evidence="7">Belongs to the ARTD/PARP family.</text>
</comment>
<evidence type="ECO:0000259" key="11">
    <source>
        <dbReference type="PROSITE" id="PS51977"/>
    </source>
</evidence>
<feature type="domain" description="WGR" evidence="11">
    <location>
        <begin position="59"/>
        <end position="153"/>
    </location>
</feature>
<dbReference type="Gene3D" id="3.90.228.10">
    <property type="match status" value="1"/>
</dbReference>
<evidence type="ECO:0000256" key="5">
    <source>
        <dbReference type="ARBA" id="ARBA00023027"/>
    </source>
</evidence>
<dbReference type="PROSITE" id="PS51060">
    <property type="entry name" value="PARP_ALPHA_HD"/>
    <property type="match status" value="1"/>
</dbReference>
<feature type="domain" description="PARP alpha-helical" evidence="10">
    <location>
        <begin position="152"/>
        <end position="272"/>
    </location>
</feature>
<dbReference type="PANTHER" id="PTHR10459:SF66">
    <property type="entry name" value="PROTEIN MONO-ADP-RIBOSYLTRANSFERASE PARP3"/>
    <property type="match status" value="1"/>
</dbReference>
<evidence type="ECO:0000256" key="2">
    <source>
        <dbReference type="ARBA" id="ARBA00022676"/>
    </source>
</evidence>
<feature type="domain" description="PARP catalytic" evidence="9">
    <location>
        <begin position="196"/>
        <end position="447"/>
    </location>
</feature>
<dbReference type="SUPFAM" id="SSF47587">
    <property type="entry name" value="Domain of poly(ADP-ribose) polymerase"/>
    <property type="match status" value="1"/>
</dbReference>
<dbReference type="Pfam" id="PF00644">
    <property type="entry name" value="PARP"/>
    <property type="match status" value="1"/>
</dbReference>
<dbReference type="GO" id="GO:1990404">
    <property type="term" value="F:NAD+-protein mono-ADP-ribosyltransferase activity"/>
    <property type="evidence" value="ECO:0007669"/>
    <property type="project" value="TreeGrafter"/>
</dbReference>
<evidence type="ECO:0000259" key="10">
    <source>
        <dbReference type="PROSITE" id="PS51060"/>
    </source>
</evidence>
<dbReference type="InterPro" id="IPR036616">
    <property type="entry name" value="Poly(ADP-ribose)pol_reg_dom_sf"/>
</dbReference>
<evidence type="ECO:0000256" key="8">
    <source>
        <dbReference type="RuleBase" id="RU362114"/>
    </source>
</evidence>
<dbReference type="STRING" id="46835.A0A504Z2R7"/>
<dbReference type="FunFam" id="2.20.140.10:FF:000001">
    <property type="entry name" value="Poly [ADP-ribose] polymerase"/>
    <property type="match status" value="1"/>
</dbReference>
<dbReference type="InterPro" id="IPR004102">
    <property type="entry name" value="Poly(ADP-ribose)pol_reg_dom"/>
</dbReference>
<dbReference type="Gene3D" id="2.20.140.10">
    <property type="entry name" value="WGR domain"/>
    <property type="match status" value="1"/>
</dbReference>
<dbReference type="SMART" id="SM00773">
    <property type="entry name" value="WGR"/>
    <property type="match status" value="1"/>
</dbReference>
<evidence type="ECO:0000256" key="7">
    <source>
        <dbReference type="ARBA" id="ARBA00024347"/>
    </source>
</evidence>
<evidence type="ECO:0000256" key="1">
    <source>
        <dbReference type="ARBA" id="ARBA00004123"/>
    </source>
</evidence>
<dbReference type="GO" id="GO:0005730">
    <property type="term" value="C:nucleolus"/>
    <property type="evidence" value="ECO:0007669"/>
    <property type="project" value="TreeGrafter"/>
</dbReference>
<dbReference type="EC" id="2.4.2.-" evidence="8"/>
<keyword evidence="5 8" id="KW-0520">NAD</keyword>
<evidence type="ECO:0000256" key="4">
    <source>
        <dbReference type="ARBA" id="ARBA00022695"/>
    </source>
</evidence>
<dbReference type="EMBL" id="SUNJ01000987">
    <property type="protein sequence ID" value="TPP67169.1"/>
    <property type="molecule type" value="Genomic_DNA"/>
</dbReference>
<dbReference type="InterPro" id="IPR012317">
    <property type="entry name" value="Poly(ADP-ribose)pol_cat_dom"/>
</dbReference>
<proteinExistence type="inferred from homology"/>
<evidence type="ECO:0000256" key="3">
    <source>
        <dbReference type="ARBA" id="ARBA00022679"/>
    </source>
</evidence>
<keyword evidence="3 8" id="KW-0808">Transferase</keyword>
<evidence type="ECO:0000313" key="13">
    <source>
        <dbReference type="Proteomes" id="UP000316759"/>
    </source>
</evidence>
<dbReference type="GO" id="GO:0035861">
    <property type="term" value="C:site of double-strand break"/>
    <property type="evidence" value="ECO:0007669"/>
    <property type="project" value="TreeGrafter"/>
</dbReference>
<accession>A0A504Z2R7</accession>
<dbReference type="InterPro" id="IPR050800">
    <property type="entry name" value="ARTD/PARP"/>
</dbReference>
<keyword evidence="4" id="KW-0548">Nucleotidyltransferase</keyword>
<keyword evidence="2 8" id="KW-0328">Glycosyltransferase</keyword>
<dbReference type="InterPro" id="IPR036930">
    <property type="entry name" value="WGR_dom_sf"/>
</dbReference>
<evidence type="ECO:0000256" key="6">
    <source>
        <dbReference type="ARBA" id="ARBA00023242"/>
    </source>
</evidence>
<dbReference type="AlphaFoldDB" id="A0A504Z2R7"/>
<dbReference type="GO" id="GO:0006302">
    <property type="term" value="P:double-strand break repair"/>
    <property type="evidence" value="ECO:0007669"/>
    <property type="project" value="TreeGrafter"/>
</dbReference>
<name>A0A504Z2R7_FASGI</name>
<dbReference type="InterPro" id="IPR008893">
    <property type="entry name" value="WGR_domain"/>
</dbReference>
<dbReference type="Proteomes" id="UP000316759">
    <property type="component" value="Unassembled WGS sequence"/>
</dbReference>
<dbReference type="PROSITE" id="PS51977">
    <property type="entry name" value="WGR"/>
    <property type="match status" value="1"/>
</dbReference>
<keyword evidence="6" id="KW-0539">Nucleus</keyword>
<dbReference type="GO" id="GO:0070212">
    <property type="term" value="P:protein poly-ADP-ribosylation"/>
    <property type="evidence" value="ECO:0007669"/>
    <property type="project" value="TreeGrafter"/>
</dbReference>
<protein>
    <recommendedName>
        <fullName evidence="8">Poly [ADP-ribose] polymerase</fullName>
        <shortName evidence="8">PARP</shortName>
        <ecNumber evidence="8">2.4.2.-</ecNumber>
    </recommendedName>
</protein>
<dbReference type="PANTHER" id="PTHR10459">
    <property type="entry name" value="DNA LIGASE"/>
    <property type="match status" value="1"/>
</dbReference>
<gene>
    <name evidence="12" type="ORF">FGIG_06767</name>
</gene>
<dbReference type="Pfam" id="PF02877">
    <property type="entry name" value="PARP_reg"/>
    <property type="match status" value="1"/>
</dbReference>
<comment type="subcellular location">
    <subcellularLocation>
        <location evidence="1">Nucleus</location>
    </subcellularLocation>
</comment>
<dbReference type="Pfam" id="PF05406">
    <property type="entry name" value="WGR"/>
    <property type="match status" value="1"/>
</dbReference>
<keyword evidence="13" id="KW-1185">Reference proteome</keyword>
<dbReference type="CDD" id="cd08002">
    <property type="entry name" value="WGR_PARP3_like"/>
    <property type="match status" value="1"/>
</dbReference>
<dbReference type="GO" id="GO:0003950">
    <property type="term" value="F:NAD+ poly-ADP-ribosyltransferase activity"/>
    <property type="evidence" value="ECO:0007669"/>
    <property type="project" value="UniProtKB-UniRule"/>
</dbReference>
<comment type="caution">
    <text evidence="12">The sequence shown here is derived from an EMBL/GenBank/DDBJ whole genome shotgun (WGS) entry which is preliminary data.</text>
</comment>
<evidence type="ECO:0000259" key="9">
    <source>
        <dbReference type="PROSITE" id="PS51059"/>
    </source>
</evidence>